<gene>
    <name evidence="7" type="ORF">OMW55_04090</name>
</gene>
<feature type="transmembrane region" description="Helical" evidence="6">
    <location>
        <begin position="183"/>
        <end position="206"/>
    </location>
</feature>
<dbReference type="Pfam" id="PF01943">
    <property type="entry name" value="Polysacc_synt"/>
    <property type="match status" value="1"/>
</dbReference>
<feature type="transmembrane region" description="Helical" evidence="6">
    <location>
        <begin position="375"/>
        <end position="395"/>
    </location>
</feature>
<evidence type="ECO:0000256" key="1">
    <source>
        <dbReference type="ARBA" id="ARBA00004651"/>
    </source>
</evidence>
<feature type="transmembrane region" description="Helical" evidence="6">
    <location>
        <begin position="401"/>
        <end position="419"/>
    </location>
</feature>
<dbReference type="PANTHER" id="PTHR30250">
    <property type="entry name" value="PST FAMILY PREDICTED COLANIC ACID TRANSPORTER"/>
    <property type="match status" value="1"/>
</dbReference>
<feature type="transmembrane region" description="Helical" evidence="6">
    <location>
        <begin position="88"/>
        <end position="115"/>
    </location>
</feature>
<evidence type="ECO:0000313" key="8">
    <source>
        <dbReference type="Proteomes" id="UP001526246"/>
    </source>
</evidence>
<evidence type="ECO:0000256" key="3">
    <source>
        <dbReference type="ARBA" id="ARBA00022692"/>
    </source>
</evidence>
<comment type="subcellular location">
    <subcellularLocation>
        <location evidence="1">Cell membrane</location>
        <topology evidence="1">Multi-pass membrane protein</topology>
    </subcellularLocation>
</comment>
<keyword evidence="2" id="KW-1003">Cell membrane</keyword>
<name>A0ABT3JD42_9SPHN</name>
<accession>A0ABT3JD42</accession>
<dbReference type="RefSeq" id="WP_264881026.1">
    <property type="nucleotide sequence ID" value="NZ_JAPDOB010000001.1"/>
</dbReference>
<keyword evidence="8" id="KW-1185">Reference proteome</keyword>
<keyword evidence="3 6" id="KW-0812">Transmembrane</keyword>
<organism evidence="7 8">
    <name type="scientific">Sphingomonas arvum</name>
    <dbReference type="NCBI Taxonomy" id="2992113"/>
    <lineage>
        <taxon>Bacteria</taxon>
        <taxon>Pseudomonadati</taxon>
        <taxon>Pseudomonadota</taxon>
        <taxon>Alphaproteobacteria</taxon>
        <taxon>Sphingomonadales</taxon>
        <taxon>Sphingomonadaceae</taxon>
        <taxon>Sphingomonas</taxon>
    </lineage>
</organism>
<dbReference type="PANTHER" id="PTHR30250:SF31">
    <property type="entry name" value="INNER MEMBRANE PROTEIN YGHQ"/>
    <property type="match status" value="1"/>
</dbReference>
<feature type="transmembrane region" description="Helical" evidence="6">
    <location>
        <begin position="343"/>
        <end position="363"/>
    </location>
</feature>
<feature type="transmembrane region" description="Helical" evidence="6">
    <location>
        <begin position="157"/>
        <end position="177"/>
    </location>
</feature>
<dbReference type="Proteomes" id="UP001526246">
    <property type="component" value="Unassembled WGS sequence"/>
</dbReference>
<comment type="caution">
    <text evidence="7">The sequence shown here is derived from an EMBL/GenBank/DDBJ whole genome shotgun (WGS) entry which is preliminary data.</text>
</comment>
<proteinExistence type="predicted"/>
<reference evidence="7 8" key="1">
    <citation type="submission" date="2022-10" db="EMBL/GenBank/DDBJ databases">
        <title>Sphingomonas sp.</title>
        <authorList>
            <person name="Jin C."/>
        </authorList>
    </citation>
    <scope>NUCLEOTIDE SEQUENCE [LARGE SCALE GENOMIC DNA]</scope>
    <source>
        <strain evidence="7 8">BN140010</strain>
    </source>
</reference>
<evidence type="ECO:0000256" key="4">
    <source>
        <dbReference type="ARBA" id="ARBA00022989"/>
    </source>
</evidence>
<feature type="transmembrane region" description="Helical" evidence="6">
    <location>
        <begin position="127"/>
        <end position="150"/>
    </location>
</feature>
<evidence type="ECO:0000256" key="5">
    <source>
        <dbReference type="ARBA" id="ARBA00023136"/>
    </source>
</evidence>
<evidence type="ECO:0000256" key="6">
    <source>
        <dbReference type="SAM" id="Phobius"/>
    </source>
</evidence>
<keyword evidence="4 6" id="KW-1133">Transmembrane helix</keyword>
<dbReference type="InterPro" id="IPR002797">
    <property type="entry name" value="Polysacc_synth"/>
</dbReference>
<evidence type="ECO:0000256" key="2">
    <source>
        <dbReference type="ARBA" id="ARBA00022475"/>
    </source>
</evidence>
<evidence type="ECO:0000313" key="7">
    <source>
        <dbReference type="EMBL" id="MCW3796985.1"/>
    </source>
</evidence>
<protein>
    <submittedName>
        <fullName evidence="7">Lipopolysaccharide biosynthesis protein</fullName>
    </submittedName>
</protein>
<feature type="transmembrane region" description="Helical" evidence="6">
    <location>
        <begin position="305"/>
        <end position="323"/>
    </location>
</feature>
<sequence>MQRDSALARMSRNIAWGLGSRGFNSVAGIAYLALAARTLGPKSFGEFVLILTYGQLIANFVQFQSWKGVIRYGSLHLADKQPDRLHRLFGYTATLDVGSALFGALIAAVGAPIVAPLFHWTPHQQMSAALFGTVLLLTTGATATGMLRLFNRFDLVAYAEAVGPLVRLGGCVIAWLAGGHIDAFLVIWGAAGVAQAAVQWVAALLAGKARLAVGPTHFRRGAEENEGIWRFMVQTNISNSISTFWLQLGTMAVGAVAGAADAGAFRLAQRLAKGIVRPVRPITIALYPELARMVANKNHSELRKMVLHATVAASGIAVLVVLVTSVAGREILSLLAGKNFEFAYVYLLLLSVATALDLAGIAFEPLQDANGRAGTVLRARSVAAVAYAILLATLLPWLGGQGAAIAAIVCSALIFVQLARASATILKDVPGPAAVPARGQAERTSVT</sequence>
<dbReference type="EMBL" id="JAPDOB010000001">
    <property type="protein sequence ID" value="MCW3796985.1"/>
    <property type="molecule type" value="Genomic_DNA"/>
</dbReference>
<keyword evidence="5 6" id="KW-0472">Membrane</keyword>
<dbReference type="InterPro" id="IPR050833">
    <property type="entry name" value="Poly_Biosynth_Transport"/>
</dbReference>